<keyword evidence="2" id="KW-1185">Reference proteome</keyword>
<dbReference type="Proteomes" id="UP000308600">
    <property type="component" value="Unassembled WGS sequence"/>
</dbReference>
<accession>A0ACD3BIM2</accession>
<dbReference type="EMBL" id="ML208259">
    <property type="protein sequence ID" value="TFK77492.1"/>
    <property type="molecule type" value="Genomic_DNA"/>
</dbReference>
<sequence>MFQAFHTHLISPLTDLLETQTSQVLVHLDGTNVSPRFRTSSMLCLSCLFLYFFFASLLTDTILIHWIPGRPRPSGIYIHTYIFTHPIVSSTVRLVFYFQVDP</sequence>
<evidence type="ECO:0000313" key="2">
    <source>
        <dbReference type="Proteomes" id="UP000308600"/>
    </source>
</evidence>
<reference evidence="1 2" key="1">
    <citation type="journal article" date="2019" name="Nat. Ecol. Evol.">
        <title>Megaphylogeny resolves global patterns of mushroom evolution.</title>
        <authorList>
            <person name="Varga T."/>
            <person name="Krizsan K."/>
            <person name="Foldi C."/>
            <person name="Dima B."/>
            <person name="Sanchez-Garcia M."/>
            <person name="Sanchez-Ramirez S."/>
            <person name="Szollosi G.J."/>
            <person name="Szarkandi J.G."/>
            <person name="Papp V."/>
            <person name="Albert L."/>
            <person name="Andreopoulos W."/>
            <person name="Angelini C."/>
            <person name="Antonin V."/>
            <person name="Barry K.W."/>
            <person name="Bougher N.L."/>
            <person name="Buchanan P."/>
            <person name="Buyck B."/>
            <person name="Bense V."/>
            <person name="Catcheside P."/>
            <person name="Chovatia M."/>
            <person name="Cooper J."/>
            <person name="Damon W."/>
            <person name="Desjardin D."/>
            <person name="Finy P."/>
            <person name="Geml J."/>
            <person name="Haridas S."/>
            <person name="Hughes K."/>
            <person name="Justo A."/>
            <person name="Karasinski D."/>
            <person name="Kautmanova I."/>
            <person name="Kiss B."/>
            <person name="Kocsube S."/>
            <person name="Kotiranta H."/>
            <person name="LaButti K.M."/>
            <person name="Lechner B.E."/>
            <person name="Liimatainen K."/>
            <person name="Lipzen A."/>
            <person name="Lukacs Z."/>
            <person name="Mihaltcheva S."/>
            <person name="Morgado L.N."/>
            <person name="Niskanen T."/>
            <person name="Noordeloos M.E."/>
            <person name="Ohm R.A."/>
            <person name="Ortiz-Santana B."/>
            <person name="Ovrebo C."/>
            <person name="Racz N."/>
            <person name="Riley R."/>
            <person name="Savchenko A."/>
            <person name="Shiryaev A."/>
            <person name="Soop K."/>
            <person name="Spirin V."/>
            <person name="Szebenyi C."/>
            <person name="Tomsovsky M."/>
            <person name="Tulloss R.E."/>
            <person name="Uehling J."/>
            <person name="Grigoriev I.V."/>
            <person name="Vagvolgyi C."/>
            <person name="Papp T."/>
            <person name="Martin F.M."/>
            <person name="Miettinen O."/>
            <person name="Hibbett D.S."/>
            <person name="Nagy L.G."/>
        </authorList>
    </citation>
    <scope>NUCLEOTIDE SEQUENCE [LARGE SCALE GENOMIC DNA]</scope>
    <source>
        <strain evidence="1 2">NL-1719</strain>
    </source>
</reference>
<organism evidence="1 2">
    <name type="scientific">Pluteus cervinus</name>
    <dbReference type="NCBI Taxonomy" id="181527"/>
    <lineage>
        <taxon>Eukaryota</taxon>
        <taxon>Fungi</taxon>
        <taxon>Dikarya</taxon>
        <taxon>Basidiomycota</taxon>
        <taxon>Agaricomycotina</taxon>
        <taxon>Agaricomycetes</taxon>
        <taxon>Agaricomycetidae</taxon>
        <taxon>Agaricales</taxon>
        <taxon>Pluteineae</taxon>
        <taxon>Pluteaceae</taxon>
        <taxon>Pluteus</taxon>
    </lineage>
</organism>
<gene>
    <name evidence="1" type="ORF">BDN72DRAFT_46421</name>
</gene>
<evidence type="ECO:0000313" key="1">
    <source>
        <dbReference type="EMBL" id="TFK77492.1"/>
    </source>
</evidence>
<proteinExistence type="predicted"/>
<protein>
    <submittedName>
        <fullName evidence="1">Uncharacterized protein</fullName>
    </submittedName>
</protein>
<name>A0ACD3BIM2_9AGAR</name>